<keyword evidence="3" id="KW-1185">Reference proteome</keyword>
<evidence type="ECO:0000313" key="3">
    <source>
        <dbReference type="Proteomes" id="UP000037136"/>
    </source>
</evidence>
<dbReference type="Proteomes" id="UP000037136">
    <property type="component" value="Unassembled WGS sequence"/>
</dbReference>
<reference evidence="2 3" key="1">
    <citation type="journal article" date="2015" name="BMC Genomics">
        <title>Gene expression during zombie ant biting behavior reflects the complexity underlying fungal parasitic behavioral manipulation.</title>
        <authorList>
            <person name="de Bekker C."/>
            <person name="Ohm R.A."/>
            <person name="Loreto R.G."/>
            <person name="Sebastian A."/>
            <person name="Albert I."/>
            <person name="Merrow M."/>
            <person name="Brachmann A."/>
            <person name="Hughes D.P."/>
        </authorList>
    </citation>
    <scope>NUCLEOTIDE SEQUENCE [LARGE SCALE GENOMIC DNA]</scope>
    <source>
        <strain evidence="2 3">SC16a</strain>
    </source>
</reference>
<name>A0A2A9PFV7_OPHUN</name>
<feature type="region of interest" description="Disordered" evidence="1">
    <location>
        <begin position="133"/>
        <end position="185"/>
    </location>
</feature>
<protein>
    <submittedName>
        <fullName evidence="2">Uncharacterized protein</fullName>
    </submittedName>
</protein>
<gene>
    <name evidence="2" type="ORF">XA68_11952</name>
</gene>
<evidence type="ECO:0000313" key="2">
    <source>
        <dbReference type="EMBL" id="PFH59716.1"/>
    </source>
</evidence>
<organism evidence="2 3">
    <name type="scientific">Ophiocordyceps unilateralis</name>
    <name type="common">Zombie-ant fungus</name>
    <name type="synonym">Torrubia unilateralis</name>
    <dbReference type="NCBI Taxonomy" id="268505"/>
    <lineage>
        <taxon>Eukaryota</taxon>
        <taxon>Fungi</taxon>
        <taxon>Dikarya</taxon>
        <taxon>Ascomycota</taxon>
        <taxon>Pezizomycotina</taxon>
        <taxon>Sordariomycetes</taxon>
        <taxon>Hypocreomycetidae</taxon>
        <taxon>Hypocreales</taxon>
        <taxon>Ophiocordycipitaceae</taxon>
        <taxon>Ophiocordyceps</taxon>
    </lineage>
</organism>
<accession>A0A2A9PFV7</accession>
<proteinExistence type="predicted"/>
<feature type="region of interest" description="Disordered" evidence="1">
    <location>
        <begin position="57"/>
        <end position="94"/>
    </location>
</feature>
<feature type="compositionally biased region" description="Basic and acidic residues" evidence="1">
    <location>
        <begin position="133"/>
        <end position="146"/>
    </location>
</feature>
<dbReference type="AlphaFoldDB" id="A0A2A9PFV7"/>
<comment type="caution">
    <text evidence="2">The sequence shown here is derived from an EMBL/GenBank/DDBJ whole genome shotgun (WGS) entry which is preliminary data.</text>
</comment>
<evidence type="ECO:0000256" key="1">
    <source>
        <dbReference type="SAM" id="MobiDB-lite"/>
    </source>
</evidence>
<sequence length="185" mass="20664">MTQPCRNGLGDGRARACCPRQSHAITESTYVGTAEGVGDEDEEKATERETQIFWKRMGGQSRNKRGTPENSPALVRGVKDESADVPAAWGSPTPQTWDFQGSKYLVRGEDLTSYPRNESSFLVPWPAMEESWKRHEKSETDQELRKGQMATSELSREPCQGLMRKRGDGQRAPAYFPLGQHEACA</sequence>
<dbReference type="EMBL" id="LAZP02000178">
    <property type="protein sequence ID" value="PFH59716.1"/>
    <property type="molecule type" value="Genomic_DNA"/>
</dbReference>
<reference evidence="2 3" key="2">
    <citation type="journal article" date="2017" name="Sci. Rep.">
        <title>Ant-infecting Ophiocordyceps genomes reveal a high diversity of potential behavioral manipulation genes and a possible major role for enterotoxins.</title>
        <authorList>
            <person name="de Bekker C."/>
            <person name="Ohm R.A."/>
            <person name="Evans H.C."/>
            <person name="Brachmann A."/>
            <person name="Hughes D.P."/>
        </authorList>
    </citation>
    <scope>NUCLEOTIDE SEQUENCE [LARGE SCALE GENOMIC DNA]</scope>
    <source>
        <strain evidence="2 3">SC16a</strain>
    </source>
</reference>